<dbReference type="Pfam" id="PF14594">
    <property type="entry name" value="Sipho_Gp37"/>
    <property type="match status" value="1"/>
</dbReference>
<name>A0A386KFA2_9CAUD</name>
<dbReference type="KEGG" id="vg:63925916"/>
<reference evidence="3" key="1">
    <citation type="submission" date="2018-08" db="EMBL/GenBank/DDBJ databases">
        <authorList>
            <person name="Pope W.H."/>
            <person name="Garlena R.A."/>
            <person name="Russell D.A."/>
            <person name="Jacobs-Sera D."/>
            <person name="Hatfull G.F."/>
        </authorList>
    </citation>
    <scope>NUCLEOTIDE SEQUENCE [LARGE SCALE GENOMIC DNA]</scope>
</reference>
<dbReference type="RefSeq" id="YP_010051428.1">
    <property type="nucleotide sequence ID" value="NC_054442.1"/>
</dbReference>
<dbReference type="InterPro" id="IPR029432">
    <property type="entry name" value="Gp28/Gp37-like_dom"/>
</dbReference>
<feature type="domain" description="Gp28/Gp37-like" evidence="1">
    <location>
        <begin position="46"/>
        <end position="555"/>
    </location>
</feature>
<keyword evidence="3" id="KW-1185">Reference proteome</keyword>
<dbReference type="Proteomes" id="UP000268191">
    <property type="component" value="Segment"/>
</dbReference>
<dbReference type="EMBL" id="MH779505">
    <property type="protein sequence ID" value="AYD83982.1"/>
    <property type="molecule type" value="Genomic_DNA"/>
</dbReference>
<gene>
    <name evidence="2" type="primary">18</name>
    <name evidence="2" type="ORF">SEA_GRIZZLY_18</name>
</gene>
<sequence>MVLMSMLMPAGYAGASPKRDPIATWNQVNARRRVLDEEAKSPSLYRLWDKRMNYIGTVHTHKAFDAEEMQHDTGEGTVVLRGSDWLVNFLRTDVRAEEDLNFTVDPYPHRRNWRWRWGFKVTDVEVGRSEDGEVTVTLHLMHNREHWKHILFGATVFAPPEAQPIKCFLLPANCRTAVATAGAANLARLFNPALAVFTNLLNPGAYVGAALGLGVPGNFSFLNHPIQMQFVNPITDTSRLTVLMSRWQDAHSVTEAMLRDAGCQVRAYTWLEEDEDSPHPELAMLIGEQLARPRRNCIVLACEERAQYQGITGLLPDGAIKLIAATGDDLITNTLFPEYDENGDGVTDPLIRRWFGAAPAVPSLVFRDGPRSAIVSSSHHMYKSKAKHIMTGGKSPAWLNQVQTFLIRYAISKIAEAVTSLPGMPAQLVGSEGIENVYQNQGDDVFFAFMRYTDPARELRASDYGLLEEFVQGSGSAYVIASPLTIRQGLEKTKPYHAFKTEVRNARPHRIFLDFDMGDPALFEIDGILSQDHVSAIRLREDETTPKTFGISIGDDRESDSGLARVTRSAQEFWNGLATLFGSGSMF</sequence>
<accession>A0A386KFA2</accession>
<protein>
    <submittedName>
        <fullName evidence="2">Minor tail protein</fullName>
    </submittedName>
</protein>
<evidence type="ECO:0000313" key="3">
    <source>
        <dbReference type="Proteomes" id="UP000268191"/>
    </source>
</evidence>
<evidence type="ECO:0000259" key="1">
    <source>
        <dbReference type="Pfam" id="PF14594"/>
    </source>
</evidence>
<dbReference type="GeneID" id="63925916"/>
<evidence type="ECO:0000313" key="2">
    <source>
        <dbReference type="EMBL" id="AYD83982.1"/>
    </source>
</evidence>
<organism evidence="2 3">
    <name type="scientific">Mycobacterium phage Grizzly</name>
    <dbReference type="NCBI Taxonomy" id="2315539"/>
    <lineage>
        <taxon>Viruses</taxon>
        <taxon>Duplodnaviria</taxon>
        <taxon>Heunggongvirae</taxon>
        <taxon>Uroviricota</taxon>
        <taxon>Caudoviricetes</taxon>
        <taxon>Gclasvirinae</taxon>
        <taxon>Liefievirus</taxon>
        <taxon>Liefievirus grizzly</taxon>
    </lineage>
</organism>
<proteinExistence type="predicted"/>